<evidence type="ECO:0000259" key="12">
    <source>
        <dbReference type="PROSITE" id="PS51007"/>
    </source>
</evidence>
<dbReference type="PANTHER" id="PTHR35008:SF8">
    <property type="entry name" value="ALCOHOL DEHYDROGENASE CYTOCHROME C SUBUNIT"/>
    <property type="match status" value="1"/>
</dbReference>
<feature type="region of interest" description="Disordered" evidence="10">
    <location>
        <begin position="316"/>
        <end position="335"/>
    </location>
</feature>
<comment type="caution">
    <text evidence="13">The sequence shown here is derived from an EMBL/GenBank/DDBJ whole genome shotgun (WGS) entry which is preliminary data.</text>
</comment>
<feature type="domain" description="Cytochrome c" evidence="12">
    <location>
        <begin position="44"/>
        <end position="147"/>
    </location>
</feature>
<proteinExistence type="predicted"/>
<keyword evidence="3 9" id="KW-0349">Heme</keyword>
<dbReference type="InterPro" id="IPR009056">
    <property type="entry name" value="Cyt_c-like_dom"/>
</dbReference>
<gene>
    <name evidence="13" type="ORF">ACFFIC_26315</name>
</gene>
<name>A0ABV6J270_9PROT</name>
<evidence type="ECO:0000256" key="8">
    <source>
        <dbReference type="ARBA" id="ARBA00023136"/>
    </source>
</evidence>
<dbReference type="PANTHER" id="PTHR35008">
    <property type="entry name" value="BLL4482 PROTEIN-RELATED"/>
    <property type="match status" value="1"/>
</dbReference>
<dbReference type="EMBL" id="JBHLVZ010000091">
    <property type="protein sequence ID" value="MFC0389035.1"/>
    <property type="molecule type" value="Genomic_DNA"/>
</dbReference>
<keyword evidence="8" id="KW-0472">Membrane</keyword>
<keyword evidence="4 9" id="KW-0479">Metal-binding</keyword>
<dbReference type="Pfam" id="PF00034">
    <property type="entry name" value="Cytochrom_C"/>
    <property type="match status" value="1"/>
</dbReference>
<protein>
    <submittedName>
        <fullName evidence="13">Cytochrome c</fullName>
    </submittedName>
</protein>
<keyword evidence="14" id="KW-1185">Reference proteome</keyword>
<organism evidence="13 14">
    <name type="scientific">Muricoccus vinaceus</name>
    <dbReference type="NCBI Taxonomy" id="424704"/>
    <lineage>
        <taxon>Bacteria</taxon>
        <taxon>Pseudomonadati</taxon>
        <taxon>Pseudomonadota</taxon>
        <taxon>Alphaproteobacteria</taxon>
        <taxon>Acetobacterales</taxon>
        <taxon>Roseomonadaceae</taxon>
        <taxon>Muricoccus</taxon>
    </lineage>
</organism>
<dbReference type="PROSITE" id="PS51007">
    <property type="entry name" value="CYTC"/>
    <property type="match status" value="2"/>
</dbReference>
<dbReference type="Gene3D" id="1.10.760.10">
    <property type="entry name" value="Cytochrome c-like domain"/>
    <property type="match status" value="2"/>
</dbReference>
<feature type="chain" id="PRO_5046201462" evidence="11">
    <location>
        <begin position="26"/>
        <end position="465"/>
    </location>
</feature>
<evidence type="ECO:0000313" key="13">
    <source>
        <dbReference type="EMBL" id="MFC0389035.1"/>
    </source>
</evidence>
<dbReference type="InterPro" id="IPR014353">
    <property type="entry name" value="Membr-bd_ADH_cyt_c"/>
</dbReference>
<evidence type="ECO:0000313" key="14">
    <source>
        <dbReference type="Proteomes" id="UP001589789"/>
    </source>
</evidence>
<evidence type="ECO:0000256" key="3">
    <source>
        <dbReference type="ARBA" id="ARBA00022617"/>
    </source>
</evidence>
<dbReference type="InterPro" id="IPR036909">
    <property type="entry name" value="Cyt_c-like_dom_sf"/>
</dbReference>
<evidence type="ECO:0000256" key="4">
    <source>
        <dbReference type="ARBA" id="ARBA00022723"/>
    </source>
</evidence>
<dbReference type="SUPFAM" id="SSF46626">
    <property type="entry name" value="Cytochrome c"/>
    <property type="match status" value="3"/>
</dbReference>
<dbReference type="InterPro" id="IPR051459">
    <property type="entry name" value="Cytochrome_c-type_DH"/>
</dbReference>
<dbReference type="PIRSF" id="PIRSF000018">
    <property type="entry name" value="Mb_ADH_cyt_c"/>
    <property type="match status" value="1"/>
</dbReference>
<evidence type="ECO:0000256" key="5">
    <source>
        <dbReference type="ARBA" id="ARBA00022729"/>
    </source>
</evidence>
<sequence length="465" mass="49508">MRTRNIAFSLLALVVLGGGAFAAYAWHPAIDPIDPPRRESFDPALVRRGAQLAALGNCNVCHTAPGGQVFAGGLALPTPFGTIYSTNITPDPETGIGRWSEAAFARSMRAGLDRDGSHLYPAFPYNHFTLVSDEDNRALYAYLMTRDPVRAPARENDLPFPLNQRFVLAGWKLLFFREGPYRPAQDQGEEWNRGAYLAEGLGHCGACHTPRNALGAEKRGEHYAGGEAEGWHAYAINAASAAAVPWTTDSMFDYLRRGWHEHHGIARGPMAPVTANMAYVPEEDARAVAAYTVAGMGQPSAERQRRVEALLAARGPVGGGARPAASDSQTVPASGGEPGAAIYAGACATCHEAGRPLPFGGINLAFSSGVRGESPENLINVVLNGLPAAEGERAPIMPGFRGVLDDAQLVALLSHLRARFGEAPAWEGLDKAVREARSGDRLASSRPTDSVQAAPADPTQRGTTW</sequence>
<dbReference type="RefSeq" id="WP_377056025.1">
    <property type="nucleotide sequence ID" value="NZ_JBHLVZ010000091.1"/>
</dbReference>
<evidence type="ECO:0000256" key="1">
    <source>
        <dbReference type="ARBA" id="ARBA00004236"/>
    </source>
</evidence>
<dbReference type="Proteomes" id="UP001589789">
    <property type="component" value="Unassembled WGS sequence"/>
</dbReference>
<keyword evidence="5 11" id="KW-0732">Signal</keyword>
<evidence type="ECO:0000256" key="10">
    <source>
        <dbReference type="SAM" id="MobiDB-lite"/>
    </source>
</evidence>
<dbReference type="Pfam" id="PF13442">
    <property type="entry name" value="Cytochrome_CBB3"/>
    <property type="match status" value="1"/>
</dbReference>
<keyword evidence="2" id="KW-1003">Cell membrane</keyword>
<keyword evidence="7 9" id="KW-0408">Iron</keyword>
<feature type="signal peptide" evidence="11">
    <location>
        <begin position="1"/>
        <end position="25"/>
    </location>
</feature>
<comment type="subcellular location">
    <subcellularLocation>
        <location evidence="1">Cell membrane</location>
    </subcellularLocation>
</comment>
<keyword evidence="6" id="KW-0677">Repeat</keyword>
<feature type="region of interest" description="Disordered" evidence="10">
    <location>
        <begin position="436"/>
        <end position="465"/>
    </location>
</feature>
<evidence type="ECO:0000256" key="9">
    <source>
        <dbReference type="PROSITE-ProRule" id="PRU00433"/>
    </source>
</evidence>
<evidence type="ECO:0000256" key="2">
    <source>
        <dbReference type="ARBA" id="ARBA00022475"/>
    </source>
</evidence>
<feature type="domain" description="Cytochrome c" evidence="12">
    <location>
        <begin position="334"/>
        <end position="420"/>
    </location>
</feature>
<reference evidence="13 14" key="1">
    <citation type="submission" date="2024-09" db="EMBL/GenBank/DDBJ databases">
        <authorList>
            <person name="Sun Q."/>
            <person name="Mori K."/>
        </authorList>
    </citation>
    <scope>NUCLEOTIDE SEQUENCE [LARGE SCALE GENOMIC DNA]</scope>
    <source>
        <strain evidence="13 14">CCM 7468</strain>
    </source>
</reference>
<accession>A0ABV6J270</accession>
<evidence type="ECO:0000256" key="7">
    <source>
        <dbReference type="ARBA" id="ARBA00023004"/>
    </source>
</evidence>
<evidence type="ECO:0000256" key="11">
    <source>
        <dbReference type="SAM" id="SignalP"/>
    </source>
</evidence>
<evidence type="ECO:0000256" key="6">
    <source>
        <dbReference type="ARBA" id="ARBA00022737"/>
    </source>
</evidence>